<organism evidence="1 2">
    <name type="scientific">Auriscalpium vulgare</name>
    <dbReference type="NCBI Taxonomy" id="40419"/>
    <lineage>
        <taxon>Eukaryota</taxon>
        <taxon>Fungi</taxon>
        <taxon>Dikarya</taxon>
        <taxon>Basidiomycota</taxon>
        <taxon>Agaricomycotina</taxon>
        <taxon>Agaricomycetes</taxon>
        <taxon>Russulales</taxon>
        <taxon>Auriscalpiaceae</taxon>
        <taxon>Auriscalpium</taxon>
    </lineage>
</organism>
<accession>A0ACB8RHY3</accession>
<reference evidence="1" key="1">
    <citation type="submission" date="2021-02" db="EMBL/GenBank/DDBJ databases">
        <authorList>
            <consortium name="DOE Joint Genome Institute"/>
            <person name="Ahrendt S."/>
            <person name="Looney B.P."/>
            <person name="Miyauchi S."/>
            <person name="Morin E."/>
            <person name="Drula E."/>
            <person name="Courty P.E."/>
            <person name="Chicoki N."/>
            <person name="Fauchery L."/>
            <person name="Kohler A."/>
            <person name="Kuo A."/>
            <person name="Labutti K."/>
            <person name="Pangilinan J."/>
            <person name="Lipzen A."/>
            <person name="Riley R."/>
            <person name="Andreopoulos W."/>
            <person name="He G."/>
            <person name="Johnson J."/>
            <person name="Barry K.W."/>
            <person name="Grigoriev I.V."/>
            <person name="Nagy L."/>
            <person name="Hibbett D."/>
            <person name="Henrissat B."/>
            <person name="Matheny P.B."/>
            <person name="Labbe J."/>
            <person name="Martin F."/>
        </authorList>
    </citation>
    <scope>NUCLEOTIDE SEQUENCE</scope>
    <source>
        <strain evidence="1">FP105234-sp</strain>
    </source>
</reference>
<dbReference type="Proteomes" id="UP000814033">
    <property type="component" value="Unassembled WGS sequence"/>
</dbReference>
<comment type="caution">
    <text evidence="1">The sequence shown here is derived from an EMBL/GenBank/DDBJ whole genome shotgun (WGS) entry which is preliminary data.</text>
</comment>
<protein>
    <submittedName>
        <fullName evidence="1">Uncharacterized protein</fullName>
    </submittedName>
</protein>
<dbReference type="EMBL" id="MU276014">
    <property type="protein sequence ID" value="KAI0043527.1"/>
    <property type="molecule type" value="Genomic_DNA"/>
</dbReference>
<evidence type="ECO:0000313" key="2">
    <source>
        <dbReference type="Proteomes" id="UP000814033"/>
    </source>
</evidence>
<proteinExistence type="predicted"/>
<sequence length="638" mass="70465">MARRPSSDVQSAGSRDSFIDLHSPDSPEFGHDSRVARSPSPADDSEDSTLPLFPAPPASVPRRSQIRINTSFAPNNSPKPPLPNTPKPKFRRSISAQPSPSADQARADPAPRLPPTTNHLAPQTRADLVRRSRKLAKVFGETPSPLSVSPRQRDPPASAHRSSPSFAGDDEAPGAAPASRWASPMSALGGRRFSAPWTRVGIEEAQWDSLTRTRGAGWRGRRRRESGGTEAGSFIDLSDDDTDDRVEARHAPPTARRSPSASSLNSPASSLHDSLDQHRRNREKLAKLHRFLGSRVPPGLVLGFTDSEPSLPPPMAPDAQADRPRLRRRSSSAAELKSTWYDDLDRVKEDLDEREKAINVRRAVKMEKMFGVQPPQTLYHTRHSPIPSSSPITFEPVRVSSLERDPSSPGGLPSSPTGRNMNQTAYINKKGRPVSSNSKAHRLSSRSSRSESSQNLLLDHESSGSSQTSTSPLVFSPANRTSAIYQHYRHSLNSLNDIMDRDDRESLAELHQFITNELPDVDESSPTTPQPPFEADARSIRAERRRSLPTRSSTLSLASQFQLGSADAEMVLFQRRRRRAAKLTNFFGVDYRDLFGDILESIEHGVQEDGHKGSLHPEEVQDLLQKLRNLRTKRTGAL</sequence>
<gene>
    <name evidence="1" type="ORF">FA95DRAFT_374061</name>
</gene>
<keyword evidence="2" id="KW-1185">Reference proteome</keyword>
<reference evidence="1" key="2">
    <citation type="journal article" date="2022" name="New Phytol.">
        <title>Evolutionary transition to the ectomycorrhizal habit in the genomes of a hyperdiverse lineage of mushroom-forming fungi.</title>
        <authorList>
            <person name="Looney B."/>
            <person name="Miyauchi S."/>
            <person name="Morin E."/>
            <person name="Drula E."/>
            <person name="Courty P.E."/>
            <person name="Kohler A."/>
            <person name="Kuo A."/>
            <person name="LaButti K."/>
            <person name="Pangilinan J."/>
            <person name="Lipzen A."/>
            <person name="Riley R."/>
            <person name="Andreopoulos W."/>
            <person name="He G."/>
            <person name="Johnson J."/>
            <person name="Nolan M."/>
            <person name="Tritt A."/>
            <person name="Barry K.W."/>
            <person name="Grigoriev I.V."/>
            <person name="Nagy L.G."/>
            <person name="Hibbett D."/>
            <person name="Henrissat B."/>
            <person name="Matheny P.B."/>
            <person name="Labbe J."/>
            <person name="Martin F.M."/>
        </authorList>
    </citation>
    <scope>NUCLEOTIDE SEQUENCE</scope>
    <source>
        <strain evidence="1">FP105234-sp</strain>
    </source>
</reference>
<name>A0ACB8RHY3_9AGAM</name>
<evidence type="ECO:0000313" key="1">
    <source>
        <dbReference type="EMBL" id="KAI0043527.1"/>
    </source>
</evidence>